<proteinExistence type="predicted"/>
<reference evidence="2 3" key="1">
    <citation type="submission" date="2024-08" db="EMBL/GenBank/DDBJ databases">
        <authorList>
            <person name="Cucini C."/>
            <person name="Frati F."/>
        </authorList>
    </citation>
    <scope>NUCLEOTIDE SEQUENCE [LARGE SCALE GENOMIC DNA]</scope>
</reference>
<sequence length="107" mass="12497">MSLSMKQLKLGIKFHGERIGELVVIVLLLLLMMSDVPCMIFHGSKYLSIFHNRGNYTEKHAKRKRYESDMNDMILHSPPYVHDSAAFKRCKRNSFEPDLNQRPMDLS</sequence>
<evidence type="ECO:0000313" key="3">
    <source>
        <dbReference type="Proteomes" id="UP001642540"/>
    </source>
</evidence>
<accession>A0ABP1QUS4</accession>
<feature type="transmembrane region" description="Helical" evidence="1">
    <location>
        <begin position="21"/>
        <end position="43"/>
    </location>
</feature>
<keyword evidence="1" id="KW-1133">Transmembrane helix</keyword>
<evidence type="ECO:0000313" key="2">
    <source>
        <dbReference type="EMBL" id="CAL8111741.1"/>
    </source>
</evidence>
<dbReference type="Proteomes" id="UP001642540">
    <property type="component" value="Unassembled WGS sequence"/>
</dbReference>
<gene>
    <name evidence="2" type="ORF">ODALV1_LOCUS15317</name>
</gene>
<keyword evidence="1" id="KW-0472">Membrane</keyword>
<evidence type="ECO:0000256" key="1">
    <source>
        <dbReference type="SAM" id="Phobius"/>
    </source>
</evidence>
<protein>
    <submittedName>
        <fullName evidence="2">Uncharacterized protein</fullName>
    </submittedName>
</protein>
<keyword evidence="1" id="KW-0812">Transmembrane</keyword>
<dbReference type="EMBL" id="CAXLJM020000046">
    <property type="protein sequence ID" value="CAL8111741.1"/>
    <property type="molecule type" value="Genomic_DNA"/>
</dbReference>
<comment type="caution">
    <text evidence="2">The sequence shown here is derived from an EMBL/GenBank/DDBJ whole genome shotgun (WGS) entry which is preliminary data.</text>
</comment>
<organism evidence="2 3">
    <name type="scientific">Orchesella dallaii</name>
    <dbReference type="NCBI Taxonomy" id="48710"/>
    <lineage>
        <taxon>Eukaryota</taxon>
        <taxon>Metazoa</taxon>
        <taxon>Ecdysozoa</taxon>
        <taxon>Arthropoda</taxon>
        <taxon>Hexapoda</taxon>
        <taxon>Collembola</taxon>
        <taxon>Entomobryomorpha</taxon>
        <taxon>Entomobryoidea</taxon>
        <taxon>Orchesellidae</taxon>
        <taxon>Orchesellinae</taxon>
        <taxon>Orchesella</taxon>
    </lineage>
</organism>
<name>A0ABP1QUS4_9HEXA</name>
<keyword evidence="3" id="KW-1185">Reference proteome</keyword>